<feature type="transmembrane region" description="Helical" evidence="13">
    <location>
        <begin position="37"/>
        <end position="60"/>
    </location>
</feature>
<keyword evidence="8" id="KW-0406">Ion transport</keyword>
<evidence type="ECO:0000256" key="10">
    <source>
        <dbReference type="ARBA" id="ARBA00023201"/>
    </source>
</evidence>
<keyword evidence="5" id="KW-0630">Potassium</keyword>
<dbReference type="GO" id="GO:0015385">
    <property type="term" value="F:sodium:proton antiporter activity"/>
    <property type="evidence" value="ECO:0007669"/>
    <property type="project" value="InterPro"/>
</dbReference>
<keyword evidence="9 13" id="KW-0472">Membrane</keyword>
<feature type="transmembrane region" description="Helical" evidence="13">
    <location>
        <begin position="291"/>
        <end position="309"/>
    </location>
</feature>
<sequence>MAGEEAVRLFGLMTMGVDLGLLLGKMNTSTMLGASEYAAIVNMNLFVALLCACIVIGHLLEENRWMNESITALIIGVCTGAIILYSSGGKNSHLFVFSEDLFFIYLLPPIIFNAGFQVKKKQFFRNFMTIVLFGAVGTVISFTVISFGAINIFKRMNVGSLELGDFLAIGAIFSATDSVCTLQVLNQDETPLLYSLVFGEGVVNDATSVVIFNAVQNFDLSRITTTDAFQLVGNFFYLFVTSTVLGAGAGLLSAYVIKKLYFGRHSTDREVAIMILMAYMSYMLAELFYLSGILTVFFCGIVMSHYTWHNVTEKSRVTTKHAFATLSFISELFIFLYVGMDALDIEKWSFVQDSPGKSIGVSSILLGLVLLGRGCSIFPLSFLSNLTKKNQHEKISFREQFTRSGHTQLRGNAIMITSTITVVLFSTMVFGLITKPLVRLLLPPSKGGMSRMASTEPTSPNSFIIPLLGKNRDPEAASGQNGSVLHPSSLRVLLSTPSHTVHYYWRKFDDAFMRPVFGGRGFVPYIPGTPTEQSVHNLIPEEANISHYLAKNIYDFRLLYKQSNEEG</sequence>
<dbReference type="PANTHER" id="PTHR10110">
    <property type="entry name" value="SODIUM/HYDROGEN EXCHANGER"/>
    <property type="match status" value="1"/>
</dbReference>
<keyword evidence="3" id="KW-0633">Potassium transport</keyword>
<keyword evidence="10" id="KW-0739">Sodium transport</keyword>
<dbReference type="STRING" id="35608.A0A2U1LF25"/>
<keyword evidence="16" id="KW-1185">Reference proteome</keyword>
<evidence type="ECO:0000256" key="8">
    <source>
        <dbReference type="ARBA" id="ARBA00023065"/>
    </source>
</evidence>
<dbReference type="InterPro" id="IPR006153">
    <property type="entry name" value="Cation/H_exchanger_TM"/>
</dbReference>
<keyword evidence="6 13" id="KW-1133">Transmembrane helix</keyword>
<accession>A0A2U1LF25</accession>
<protein>
    <submittedName>
        <fullName evidence="15">Cation/H+ exchanger, Cation/H+ exchanger, CPA1 family</fullName>
    </submittedName>
</protein>
<dbReference type="Pfam" id="PF00999">
    <property type="entry name" value="Na_H_Exchanger"/>
    <property type="match status" value="1"/>
</dbReference>
<dbReference type="OrthoDB" id="196264at2759"/>
<keyword evidence="4 13" id="KW-0812">Transmembrane</keyword>
<name>A0A2U1LF25_ARTAN</name>
<feature type="transmembrane region" description="Helical" evidence="13">
    <location>
        <begin position="72"/>
        <end position="89"/>
    </location>
</feature>
<proteinExistence type="predicted"/>
<comment type="subcellular location">
    <subcellularLocation>
        <location evidence="1">Membrane</location>
        <topology evidence="1">Multi-pass membrane protein</topology>
    </subcellularLocation>
</comment>
<dbReference type="AlphaFoldDB" id="A0A2U1LF25"/>
<keyword evidence="7" id="KW-0915">Sodium</keyword>
<evidence type="ECO:0000256" key="9">
    <source>
        <dbReference type="ARBA" id="ARBA00023136"/>
    </source>
</evidence>
<feature type="domain" description="Cation/H+ exchanger transmembrane" evidence="14">
    <location>
        <begin position="48"/>
        <end position="439"/>
    </location>
</feature>
<reference evidence="15 16" key="1">
    <citation type="journal article" date="2018" name="Mol. Plant">
        <title>The genome of Artemisia annua provides insight into the evolution of Asteraceae family and artemisinin biosynthesis.</title>
        <authorList>
            <person name="Shen Q."/>
            <person name="Zhang L."/>
            <person name="Liao Z."/>
            <person name="Wang S."/>
            <person name="Yan T."/>
            <person name="Shi P."/>
            <person name="Liu M."/>
            <person name="Fu X."/>
            <person name="Pan Q."/>
            <person name="Wang Y."/>
            <person name="Lv Z."/>
            <person name="Lu X."/>
            <person name="Zhang F."/>
            <person name="Jiang W."/>
            <person name="Ma Y."/>
            <person name="Chen M."/>
            <person name="Hao X."/>
            <person name="Li L."/>
            <person name="Tang Y."/>
            <person name="Lv G."/>
            <person name="Zhou Y."/>
            <person name="Sun X."/>
            <person name="Brodelius P.E."/>
            <person name="Rose J.K.C."/>
            <person name="Tang K."/>
        </authorList>
    </citation>
    <scope>NUCLEOTIDE SEQUENCE [LARGE SCALE GENOMIC DNA]</scope>
    <source>
        <strain evidence="16">cv. Huhao1</strain>
        <tissue evidence="15">Leaf</tissue>
    </source>
</reference>
<evidence type="ECO:0000256" key="3">
    <source>
        <dbReference type="ARBA" id="ARBA00022538"/>
    </source>
</evidence>
<dbReference type="GO" id="GO:0051453">
    <property type="term" value="P:regulation of intracellular pH"/>
    <property type="evidence" value="ECO:0007669"/>
    <property type="project" value="TreeGrafter"/>
</dbReference>
<evidence type="ECO:0000256" key="7">
    <source>
        <dbReference type="ARBA" id="ARBA00023053"/>
    </source>
</evidence>
<dbReference type="InterPro" id="IPR004709">
    <property type="entry name" value="NaH_exchanger"/>
</dbReference>
<evidence type="ECO:0000256" key="13">
    <source>
        <dbReference type="SAM" id="Phobius"/>
    </source>
</evidence>
<evidence type="ECO:0000256" key="6">
    <source>
        <dbReference type="ARBA" id="ARBA00022989"/>
    </source>
</evidence>
<evidence type="ECO:0000313" key="15">
    <source>
        <dbReference type="EMBL" id="PWA47588.1"/>
    </source>
</evidence>
<evidence type="ECO:0000259" key="14">
    <source>
        <dbReference type="Pfam" id="PF00999"/>
    </source>
</evidence>
<dbReference type="EMBL" id="PKPP01009737">
    <property type="protein sequence ID" value="PWA47588.1"/>
    <property type="molecule type" value="Genomic_DNA"/>
</dbReference>
<dbReference type="GO" id="GO:0005886">
    <property type="term" value="C:plasma membrane"/>
    <property type="evidence" value="ECO:0007669"/>
    <property type="project" value="TreeGrafter"/>
</dbReference>
<dbReference type="GO" id="GO:0015386">
    <property type="term" value="F:potassium:proton antiporter activity"/>
    <property type="evidence" value="ECO:0007669"/>
    <property type="project" value="TreeGrafter"/>
</dbReference>
<feature type="transmembrane region" description="Helical" evidence="13">
    <location>
        <begin position="101"/>
        <end position="118"/>
    </location>
</feature>
<feature type="transmembrane region" description="Helical" evidence="13">
    <location>
        <begin position="7"/>
        <end position="25"/>
    </location>
</feature>
<feature type="transmembrane region" description="Helical" evidence="13">
    <location>
        <begin position="321"/>
        <end position="339"/>
    </location>
</feature>
<dbReference type="InterPro" id="IPR018422">
    <property type="entry name" value="Cation/H_exchanger_CPA1"/>
</dbReference>
<dbReference type="GO" id="GO:0098719">
    <property type="term" value="P:sodium ion import across plasma membrane"/>
    <property type="evidence" value="ECO:0007669"/>
    <property type="project" value="TreeGrafter"/>
</dbReference>
<dbReference type="Proteomes" id="UP000245207">
    <property type="component" value="Unassembled WGS sequence"/>
</dbReference>
<evidence type="ECO:0000256" key="2">
    <source>
        <dbReference type="ARBA" id="ARBA00022448"/>
    </source>
</evidence>
<gene>
    <name evidence="15" type="ORF">CTI12_AA496750</name>
</gene>
<keyword evidence="2" id="KW-0813">Transport</keyword>
<dbReference type="PANTHER" id="PTHR10110:SF177">
    <property type="entry name" value="SODIUM_HYDROGEN EXCHANGER"/>
    <property type="match status" value="1"/>
</dbReference>
<evidence type="ECO:0000256" key="4">
    <source>
        <dbReference type="ARBA" id="ARBA00022692"/>
    </source>
</evidence>
<evidence type="ECO:0000256" key="12">
    <source>
        <dbReference type="ARBA" id="ARBA00047912"/>
    </source>
</evidence>
<dbReference type="PRINTS" id="PR01084">
    <property type="entry name" value="NAHEXCHNGR"/>
</dbReference>
<comment type="catalytic activity">
    <reaction evidence="11">
        <text>Na(+)(in) + H(+)(out) = Na(+)(out) + H(+)(in)</text>
        <dbReference type="Rhea" id="RHEA:29419"/>
        <dbReference type="ChEBI" id="CHEBI:15378"/>
        <dbReference type="ChEBI" id="CHEBI:29101"/>
    </reaction>
</comment>
<evidence type="ECO:0000256" key="1">
    <source>
        <dbReference type="ARBA" id="ARBA00004141"/>
    </source>
</evidence>
<evidence type="ECO:0000313" key="16">
    <source>
        <dbReference type="Proteomes" id="UP000245207"/>
    </source>
</evidence>
<evidence type="ECO:0000256" key="5">
    <source>
        <dbReference type="ARBA" id="ARBA00022958"/>
    </source>
</evidence>
<feature type="transmembrane region" description="Helical" evidence="13">
    <location>
        <begin position="359"/>
        <end position="383"/>
    </location>
</feature>
<comment type="caution">
    <text evidence="15">The sequence shown here is derived from an EMBL/GenBank/DDBJ whole genome shotgun (WGS) entry which is preliminary data.</text>
</comment>
<comment type="catalytic activity">
    <reaction evidence="12">
        <text>K(+)(in) + H(+)(out) = K(+)(out) + H(+)(in)</text>
        <dbReference type="Rhea" id="RHEA:29467"/>
        <dbReference type="ChEBI" id="CHEBI:15378"/>
        <dbReference type="ChEBI" id="CHEBI:29103"/>
    </reaction>
</comment>
<organism evidence="15 16">
    <name type="scientific">Artemisia annua</name>
    <name type="common">Sweet wormwood</name>
    <dbReference type="NCBI Taxonomy" id="35608"/>
    <lineage>
        <taxon>Eukaryota</taxon>
        <taxon>Viridiplantae</taxon>
        <taxon>Streptophyta</taxon>
        <taxon>Embryophyta</taxon>
        <taxon>Tracheophyta</taxon>
        <taxon>Spermatophyta</taxon>
        <taxon>Magnoliopsida</taxon>
        <taxon>eudicotyledons</taxon>
        <taxon>Gunneridae</taxon>
        <taxon>Pentapetalae</taxon>
        <taxon>asterids</taxon>
        <taxon>campanulids</taxon>
        <taxon>Asterales</taxon>
        <taxon>Asteraceae</taxon>
        <taxon>Asteroideae</taxon>
        <taxon>Anthemideae</taxon>
        <taxon>Artemisiinae</taxon>
        <taxon>Artemisia</taxon>
    </lineage>
</organism>
<evidence type="ECO:0000256" key="11">
    <source>
        <dbReference type="ARBA" id="ARBA00047524"/>
    </source>
</evidence>
<feature type="transmembrane region" description="Helical" evidence="13">
    <location>
        <begin position="235"/>
        <end position="257"/>
    </location>
</feature>
<feature type="transmembrane region" description="Helical" evidence="13">
    <location>
        <begin position="413"/>
        <end position="433"/>
    </location>
</feature>
<dbReference type="Gene3D" id="6.10.140.1330">
    <property type="match status" value="1"/>
</dbReference>
<feature type="transmembrane region" description="Helical" evidence="13">
    <location>
        <begin position="130"/>
        <end position="154"/>
    </location>
</feature>